<evidence type="ECO:0000256" key="1">
    <source>
        <dbReference type="SAM" id="MobiDB-lite"/>
    </source>
</evidence>
<feature type="compositionally biased region" description="Polar residues" evidence="1">
    <location>
        <begin position="781"/>
        <end position="802"/>
    </location>
</feature>
<sequence>MAQKESRKSGHDQEKRARKGASSSTFKHKKGRKESDLDQEKKARNLVLSSTSKRQKSRSKSDLDQEKRTRKVVLSSSKRKKRMKKSDKPSAAELQEYLTTVMFGDKPREASFKFGDGFCRAPTAANMKRDVIITDSQDDAPMNREEEENKLDAKPFTKPKRRKGKKSRKPKAAELQEYVTTVMFGDGPREPSFRFGDGFCRAPRPVSVKSDVIVVTDSSSESDAPEERPQGQLIASLSSADRASDLCECCSAEQETGADFTKNDFKGMLNFEKGLNCICPQPMEYDNQLFRGKDSQQIAEDRRGRREHPYSRPVRQDGTDTARICSSFDLAYKDLQDLMQCLTSRNYQKAGKQRQNMDSKEMALEECRFSSYKFVRSALSEDTKDEVEPKSLIRQEDIKDFEIRRQMADMAEELAEQSLAQLFETSDNFNESFFDNLVVLDEEYWPTADSPNIVPVCSSTPGRLKNKSELNSCAISPNIIVIQDATESQMQDSATSETAVKKDIKECEVQEIEMEDKKQTASHQSSEMGIESRCADILKIETSSRKDHQKEDNDLRQSSDYNASKLSDSHFVHVDDTTLVKVQHSEYPQRPNCLPGSSTVERGTSNIKLSIYSPQESPLKSQPTHAHAQLAPTSCAHLAPYLMSQKEVENLHPYHQTDHVEKSPSHQQQHLLQIQGKAKVDCLQDSTKKVSSGTVWPIMQECRSVNKIDSKSVEKMNILLAPGGLKGTQDIPSSQDYSTDRGSCTRFARTSSDLDINPVSTFLADPAQYSHDVSLSDKSHSQGGESNDISTAAQQGNPRHITTSDFTSSLIKLNSLLHQSLNKSSTQTDDHLQPTGAGLGGSLSQTGQPKAGSQLDPPPCTHRSSMSGNNHSILSLKHPRETGSLKKNEGNRKTVNTYNSDLVFSALLSPPPPPPLPLSPRSSKQNNLSRSRESKEKLRKKRSRPKTHDLSRHVKWNKVPAKITFDKQRRVYMPHPDLKKHKFYLLECNTYPSRDPRLRPLSKRQRWENSKKKSLKSQASGTIRVVRDIPLEPVEKFKEQEIPLGKAGLLVDKDEEANVVNELTKATPQNVFERDNAVNAQETKSIKENQKKMEQGLDNRVASEATGSSEKSTSLETKMLPKYVDEVNSVAKHLTGAIPEATVCSESQAKSATEDPIYSEDNIELELSKLLDEDDKLFQEFARKSPILVKSKMSSVSENSIRQPKIDGSSEKGDMLMTNSNLNTEKDANKIVTNDKSVDSEKKTAKLLHHLDLICKESDKIISDCVDMRESKSKGNDLQCNDAMSESLTHCQDVEHIPNSHEDCDIDKYGRPSSLDDASKANHNGPPVTSIMEQTGSSPGCAPENMMMKNSEVDANRSQRKEQTRSDSAFKTTKKDCENTPRVSPKLISLISEVECSNDLKESNEASKKKDADETKNELMKTSSSIFVGQRAWEPETHENKKAECLLKTQWVIEGGDQSDLSLKLTKAREPQANTREVRAIALKCSLAEAVLSEGEIISSPESISLTPLDYNLSFEEKLSKNKLMTLPFSKQKASFAENNCTEQSTSRADHLQKPKRPKLRDSSPMCRNYCRQKLSSCFQPDILHTRSPHLESQRKIVLHGTYKISITKETLFEIKIIQVSQKVL</sequence>
<comment type="caution">
    <text evidence="2">The sequence shown here is derived from an EMBL/GenBank/DDBJ whole genome shotgun (WGS) entry which is preliminary data.</text>
</comment>
<feature type="compositionally biased region" description="Basic and acidic residues" evidence="1">
    <location>
        <begin position="33"/>
        <end position="43"/>
    </location>
</feature>
<feature type="region of interest" description="Disordered" evidence="1">
    <location>
        <begin position="1299"/>
        <end position="1381"/>
    </location>
</feature>
<feature type="region of interest" description="Disordered" evidence="1">
    <location>
        <begin position="1077"/>
        <end position="1114"/>
    </location>
</feature>
<feature type="compositionally biased region" description="Polar residues" evidence="1">
    <location>
        <begin position="730"/>
        <end position="742"/>
    </location>
</feature>
<feature type="region of interest" description="Disordered" evidence="1">
    <location>
        <begin position="542"/>
        <end position="561"/>
    </location>
</feature>
<gene>
    <name evidence="2" type="ORF">RRG08_003057</name>
</gene>
<keyword evidence="3" id="KW-1185">Reference proteome</keyword>
<feature type="compositionally biased region" description="Basic residues" evidence="1">
    <location>
        <begin position="157"/>
        <end position="170"/>
    </location>
</feature>
<accession>A0AAE1B7I6</accession>
<feature type="compositionally biased region" description="Polar residues" evidence="1">
    <location>
        <begin position="1105"/>
        <end position="1114"/>
    </location>
</feature>
<organism evidence="2 3">
    <name type="scientific">Elysia crispata</name>
    <name type="common">lettuce slug</name>
    <dbReference type="NCBI Taxonomy" id="231223"/>
    <lineage>
        <taxon>Eukaryota</taxon>
        <taxon>Metazoa</taxon>
        <taxon>Spiralia</taxon>
        <taxon>Lophotrochozoa</taxon>
        <taxon>Mollusca</taxon>
        <taxon>Gastropoda</taxon>
        <taxon>Heterobranchia</taxon>
        <taxon>Euthyneura</taxon>
        <taxon>Panpulmonata</taxon>
        <taxon>Sacoglossa</taxon>
        <taxon>Placobranchoidea</taxon>
        <taxon>Plakobranchidae</taxon>
        <taxon>Elysia</taxon>
    </lineage>
</organism>
<feature type="region of interest" description="Disordered" evidence="1">
    <location>
        <begin position="511"/>
        <end position="530"/>
    </location>
</feature>
<dbReference type="EMBL" id="JAWDGP010000422">
    <property type="protein sequence ID" value="KAK3800650.1"/>
    <property type="molecule type" value="Genomic_DNA"/>
</dbReference>
<feature type="compositionally biased region" description="Basic and acidic residues" evidence="1">
    <location>
        <begin position="1084"/>
        <end position="1097"/>
    </location>
</feature>
<feature type="region of interest" description="Disordered" evidence="1">
    <location>
        <begin position="822"/>
        <end position="951"/>
    </location>
</feature>
<feature type="region of interest" description="Disordered" evidence="1">
    <location>
        <begin position="1"/>
        <end position="93"/>
    </location>
</feature>
<feature type="compositionally biased region" description="Basic and acidic residues" evidence="1">
    <location>
        <begin position="878"/>
        <end position="892"/>
    </location>
</feature>
<feature type="region of interest" description="Disordered" evidence="1">
    <location>
        <begin position="1540"/>
        <end position="1564"/>
    </location>
</feature>
<evidence type="ECO:0000313" key="3">
    <source>
        <dbReference type="Proteomes" id="UP001283361"/>
    </source>
</evidence>
<name>A0AAE1B7I6_9GAST</name>
<dbReference type="Proteomes" id="UP001283361">
    <property type="component" value="Unassembled WGS sequence"/>
</dbReference>
<protein>
    <submittedName>
        <fullName evidence="2">Uncharacterized protein</fullName>
    </submittedName>
</protein>
<feature type="region of interest" description="Disordered" evidence="1">
    <location>
        <begin position="295"/>
        <end position="318"/>
    </location>
</feature>
<feature type="compositionally biased region" description="Polar residues" evidence="1">
    <location>
        <begin position="893"/>
        <end position="902"/>
    </location>
</feature>
<evidence type="ECO:0000313" key="2">
    <source>
        <dbReference type="EMBL" id="KAK3800650.1"/>
    </source>
</evidence>
<feature type="region of interest" description="Disordered" evidence="1">
    <location>
        <begin position="772"/>
        <end position="802"/>
    </location>
</feature>
<feature type="compositionally biased region" description="Basic and acidic residues" evidence="1">
    <location>
        <begin position="1299"/>
        <end position="1310"/>
    </location>
</feature>
<feature type="region of interest" description="Disordered" evidence="1">
    <location>
        <begin position="723"/>
        <end position="742"/>
    </location>
</feature>
<reference evidence="2" key="1">
    <citation type="journal article" date="2023" name="G3 (Bethesda)">
        <title>A reference genome for the long-term kleptoplast-retaining sea slug Elysia crispata morphotype clarki.</title>
        <authorList>
            <person name="Eastman K.E."/>
            <person name="Pendleton A.L."/>
            <person name="Shaikh M.A."/>
            <person name="Suttiyut T."/>
            <person name="Ogas R."/>
            <person name="Tomko P."/>
            <person name="Gavelis G."/>
            <person name="Widhalm J.R."/>
            <person name="Wisecaver J.H."/>
        </authorList>
    </citation>
    <scope>NUCLEOTIDE SEQUENCE</scope>
    <source>
        <strain evidence="2">ECLA1</strain>
    </source>
</reference>
<feature type="compositionally biased region" description="Basic and acidic residues" evidence="1">
    <location>
        <begin position="1"/>
        <end position="15"/>
    </location>
</feature>
<feature type="compositionally biased region" description="Polar residues" evidence="1">
    <location>
        <begin position="862"/>
        <end position="873"/>
    </location>
</feature>
<feature type="region of interest" description="Disordered" evidence="1">
    <location>
        <begin position="1399"/>
        <end position="1418"/>
    </location>
</feature>
<feature type="compositionally biased region" description="Basic and acidic residues" evidence="1">
    <location>
        <begin position="1351"/>
        <end position="1365"/>
    </location>
</feature>
<proteinExistence type="predicted"/>
<feature type="region of interest" description="Disordered" evidence="1">
    <location>
        <begin position="130"/>
        <end position="172"/>
    </location>
</feature>
<feature type="compositionally biased region" description="Pro residues" evidence="1">
    <location>
        <begin position="909"/>
        <end position="918"/>
    </location>
</feature>
<feature type="compositionally biased region" description="Basic and acidic residues" evidence="1">
    <location>
        <begin position="542"/>
        <end position="557"/>
    </location>
</feature>